<reference evidence="3" key="1">
    <citation type="submission" date="2020-03" db="EMBL/GenBank/DDBJ databases">
        <authorList>
            <person name="He L."/>
        </authorList>
    </citation>
    <scope>NUCLEOTIDE SEQUENCE</scope>
    <source>
        <strain evidence="3">CkLH20</strain>
    </source>
</reference>
<dbReference type="InterPro" id="IPR010730">
    <property type="entry name" value="HET"/>
</dbReference>
<dbReference type="OrthoDB" id="2157530at2759"/>
<dbReference type="RefSeq" id="XP_038741826.1">
    <property type="nucleotide sequence ID" value="XM_038892906.1"/>
</dbReference>
<evidence type="ECO:0000313" key="4">
    <source>
        <dbReference type="Proteomes" id="UP000781932"/>
    </source>
</evidence>
<feature type="domain" description="Heterokaryon incompatibility" evidence="2">
    <location>
        <begin position="112"/>
        <end position="260"/>
    </location>
</feature>
<dbReference type="Pfam" id="PF26639">
    <property type="entry name" value="Het-6_barrel"/>
    <property type="match status" value="1"/>
</dbReference>
<feature type="region of interest" description="Disordered" evidence="1">
    <location>
        <begin position="496"/>
        <end position="555"/>
    </location>
</feature>
<dbReference type="GeneID" id="62165980"/>
<proteinExistence type="predicted"/>
<evidence type="ECO:0000259" key="2">
    <source>
        <dbReference type="Pfam" id="PF06985"/>
    </source>
</evidence>
<name>A0A9P6I5H8_9PEZI</name>
<dbReference type="PANTHER" id="PTHR24148">
    <property type="entry name" value="ANKYRIN REPEAT DOMAIN-CONTAINING PROTEIN 39 HOMOLOG-RELATED"/>
    <property type="match status" value="1"/>
</dbReference>
<evidence type="ECO:0000256" key="1">
    <source>
        <dbReference type="SAM" id="MobiDB-lite"/>
    </source>
</evidence>
<dbReference type="InterPro" id="IPR052895">
    <property type="entry name" value="HetReg/Transcr_Mod"/>
</dbReference>
<dbReference type="AlphaFoldDB" id="A0A9P6I5H8"/>
<protein>
    <recommendedName>
        <fullName evidence="2">Heterokaryon incompatibility domain-containing protein</fullName>
    </recommendedName>
</protein>
<dbReference type="PANTHER" id="PTHR24148:SF73">
    <property type="entry name" value="HET DOMAIN PROTEIN (AFU_ORTHOLOGUE AFUA_8G01020)"/>
    <property type="match status" value="1"/>
</dbReference>
<feature type="compositionally biased region" description="Basic and acidic residues" evidence="1">
    <location>
        <begin position="542"/>
        <end position="555"/>
    </location>
</feature>
<dbReference type="Pfam" id="PF06985">
    <property type="entry name" value="HET"/>
    <property type="match status" value="1"/>
</dbReference>
<sequence length="751" mass="85430">MATYPYRPLNLPHETRVLIVQPGNFEDDLICSLSHLNLASPAEPYDALSYCWSKSVDRDASTDPDTEIPWSVYGRDENDQLVDKGGRKLWKDLVDDPYFYESYIRMGGKMPDAPITCNGVTMVVGGELYRALRRLRPKDGPPLRIWVDAVCINQDDIAERNEHVKIMGQVYAGASKTRVWLGESTQFDMHALETLMAISQVLSKFLTEARQLETDPNPQRLLLLVQAQFWTTPNIERLEWGLVAEMLNRAWFKRTWIIQEVANSKNIAVQIGDLEFEWEFLSGVVRAMSDYKINYFISECKAFKAITMMEYLRQERLDKETDTAMSFLRLLEELRDFNATIPSDKIYSVLGLTKMRDEVVVDYALSPEEVFTNFAIQELESGFLDVLSHCVESSKPTTLMTLPSWVPDWTRPGWTEPFRVRELKMAAGGGLKPELTVDRSKKTLRIKGRILDKIAVVEMQRRIPPPGESGPMDGENEKGDDWEEFEMASYGGDVFDVVTGKSGTNTNGNGGSNSQPSFSGVVSPDVVPPERSDEKGEEGDEGGEKKQEKQKTPKDAKYRYEKIIGKIREHNKAWHLSLIDVAFPDKKVTPQTWENLWRTMMCNRTRDNERPSDNCAVGFDIYLEFVLGDKDSEQILQDRLNHQINNHGLSLRDADAYYLRENDGVEKLSGGQARWTYNRRFFRSEAGRFGWCVDGTQPGDVVALFHGCDAVFTLREVGSGQWRIIGDSYIHGLMDGEGCGDEFEAVELQII</sequence>
<accession>A0A9P6I5H8</accession>
<comment type="caution">
    <text evidence="3">The sequence shown here is derived from an EMBL/GenBank/DDBJ whole genome shotgun (WGS) entry which is preliminary data.</text>
</comment>
<dbReference type="Proteomes" id="UP000781932">
    <property type="component" value="Unassembled WGS sequence"/>
</dbReference>
<organism evidence="3 4">
    <name type="scientific">Colletotrichum karsti</name>
    <dbReference type="NCBI Taxonomy" id="1095194"/>
    <lineage>
        <taxon>Eukaryota</taxon>
        <taxon>Fungi</taxon>
        <taxon>Dikarya</taxon>
        <taxon>Ascomycota</taxon>
        <taxon>Pezizomycotina</taxon>
        <taxon>Sordariomycetes</taxon>
        <taxon>Hypocreomycetidae</taxon>
        <taxon>Glomerellales</taxon>
        <taxon>Glomerellaceae</taxon>
        <taxon>Colletotrichum</taxon>
        <taxon>Colletotrichum boninense species complex</taxon>
    </lineage>
</organism>
<dbReference type="EMBL" id="JAATWM020000038">
    <property type="protein sequence ID" value="KAF9872365.1"/>
    <property type="molecule type" value="Genomic_DNA"/>
</dbReference>
<gene>
    <name evidence="3" type="ORF">CkaCkLH20_10192</name>
</gene>
<evidence type="ECO:0000313" key="3">
    <source>
        <dbReference type="EMBL" id="KAF9872365.1"/>
    </source>
</evidence>
<keyword evidence="4" id="KW-1185">Reference proteome</keyword>
<feature type="region of interest" description="Disordered" evidence="1">
    <location>
        <begin position="460"/>
        <end position="479"/>
    </location>
</feature>
<reference evidence="3" key="2">
    <citation type="submission" date="2020-11" db="EMBL/GenBank/DDBJ databases">
        <title>Whole genome sequencing of Colletotrichum sp.</title>
        <authorList>
            <person name="Li H."/>
        </authorList>
    </citation>
    <scope>NUCLEOTIDE SEQUENCE</scope>
    <source>
        <strain evidence="3">CkLH20</strain>
    </source>
</reference>